<evidence type="ECO:0000313" key="8">
    <source>
        <dbReference type="EMBL" id="CUK27337.1"/>
    </source>
</evidence>
<dbReference type="PANTHER" id="PTHR43399">
    <property type="entry name" value="SUBTILISIN-RELATED"/>
    <property type="match status" value="1"/>
</dbReference>
<dbReference type="PROSITE" id="PS00138">
    <property type="entry name" value="SUBTILASE_SER"/>
    <property type="match status" value="1"/>
</dbReference>
<evidence type="ECO:0000256" key="1">
    <source>
        <dbReference type="ARBA" id="ARBA00011073"/>
    </source>
</evidence>
<name>A0A0P1IV37_9RHOB</name>
<evidence type="ECO:0000256" key="3">
    <source>
        <dbReference type="ARBA" id="ARBA00022801"/>
    </source>
</evidence>
<evidence type="ECO:0000256" key="6">
    <source>
        <dbReference type="SAM" id="MobiDB-lite"/>
    </source>
</evidence>
<dbReference type="EC" id="3.4.21.-" evidence="8"/>
<keyword evidence="3 5" id="KW-0378">Hydrolase</keyword>
<evidence type="ECO:0000313" key="9">
    <source>
        <dbReference type="Proteomes" id="UP000051184"/>
    </source>
</evidence>
<keyword evidence="2 5" id="KW-0645">Protease</keyword>
<protein>
    <submittedName>
        <fullName evidence="8">Serotype-specific antigen 1</fullName>
        <ecNumber evidence="8">3.4.21.-</ecNumber>
    </submittedName>
</protein>
<dbReference type="STRING" id="1715691.TA5113_00654"/>
<dbReference type="Pfam" id="PF00082">
    <property type="entry name" value="Peptidase_S8"/>
    <property type="match status" value="1"/>
</dbReference>
<dbReference type="GO" id="GO:0004252">
    <property type="term" value="F:serine-type endopeptidase activity"/>
    <property type="evidence" value="ECO:0007669"/>
    <property type="project" value="UniProtKB-UniRule"/>
</dbReference>
<dbReference type="EMBL" id="CYUE01000022">
    <property type="protein sequence ID" value="CUK27337.1"/>
    <property type="molecule type" value="Genomic_DNA"/>
</dbReference>
<sequence length="724" mass="74463">MFCGGCACVWKVSILKQKVKILAASILTPLVLAGCGGGEDTADPGMPTATSATLLASFLDNLDSVRSAANLLVDNDRRYTNQQTTGHLEINGNGRYDPDEEPTLGNSPIRNSGIHYAHAAGLTGAGETIAISDSGFLTSHETLSGKTLTTGAGVTVDDHGTFVASVAAGVSSNMIGVAPGADLVLGMISLDGLTVSTSSLTATANAAATAGAVALNNSWGLSGVDATTANYNGFFSSSGGRDYLNALKNYAQNGIVLFAVANEEPPVPSVGLLAGLPLFEPTLQDSWLAVVNAMPEQVGDDIVSATLLSSACHSAAAWCIAADGTWLGAVDASIASYAYNTGTSFAAPTVAGALALLAEAFPTMTHQELRIRLLASADNDFAEFTQAGTITLAPGFNHAYSNEFGHGFLDVAAALLPIGTTVTTTSNGTEIDLKQPLVVAGGASGDAVSRALQNVEVATKDSLSASFGVQGSALVVNNSIAPLFSNDDVARFDDVQETSFGGAAFFGDGHHIPMDWGDSDMSFAFYHKSEIGSESLGFGASRSFDLDVATFEVSAAFGDDTSALLSDWNGGTSSSLVSVGMALAADLSEAAQIKFEAGFASGREASALGQSANVIMNAASLSIAQQDLFKRGDSITASLALPAAISHGSTSIGLEVFAADGTTSMRHIPIDLSPEKREVRLSLTYQRPISDRSNLGVSFVHAQNRGHIAGRDETGMMFGINTRF</sequence>
<dbReference type="InterPro" id="IPR000209">
    <property type="entry name" value="Peptidase_S8/S53_dom"/>
</dbReference>
<dbReference type="Proteomes" id="UP000051184">
    <property type="component" value="Unassembled WGS sequence"/>
</dbReference>
<feature type="active site" description="Charge relay system" evidence="5">
    <location>
        <position position="344"/>
    </location>
</feature>
<feature type="region of interest" description="Disordered" evidence="6">
    <location>
        <begin position="83"/>
        <end position="102"/>
    </location>
</feature>
<proteinExistence type="inferred from homology"/>
<evidence type="ECO:0000256" key="4">
    <source>
        <dbReference type="ARBA" id="ARBA00022825"/>
    </source>
</evidence>
<feature type="active site" description="Charge relay system" evidence="5">
    <location>
        <position position="133"/>
    </location>
</feature>
<dbReference type="SUPFAM" id="SSF52743">
    <property type="entry name" value="Subtilisin-like"/>
    <property type="match status" value="1"/>
</dbReference>
<evidence type="ECO:0000256" key="5">
    <source>
        <dbReference type="PROSITE-ProRule" id="PRU01240"/>
    </source>
</evidence>
<dbReference type="PANTHER" id="PTHR43399:SF4">
    <property type="entry name" value="CELL WALL-ASSOCIATED PROTEASE"/>
    <property type="match status" value="1"/>
</dbReference>
<evidence type="ECO:0000259" key="7">
    <source>
        <dbReference type="Pfam" id="PF00082"/>
    </source>
</evidence>
<accession>A0A0P1IV37</accession>
<keyword evidence="4 5" id="KW-0720">Serine protease</keyword>
<dbReference type="Gene3D" id="3.40.50.200">
    <property type="entry name" value="Peptidase S8/S53 domain"/>
    <property type="match status" value="1"/>
</dbReference>
<dbReference type="InterPro" id="IPR015500">
    <property type="entry name" value="Peptidase_S8_subtilisin-rel"/>
</dbReference>
<dbReference type="PROSITE" id="PS51892">
    <property type="entry name" value="SUBTILASE"/>
    <property type="match status" value="1"/>
</dbReference>
<reference evidence="9" key="1">
    <citation type="submission" date="2015-09" db="EMBL/GenBank/DDBJ databases">
        <authorList>
            <person name="Rodrigo-Torres Lidia"/>
            <person name="Arahal R.David."/>
        </authorList>
    </citation>
    <scope>NUCLEOTIDE SEQUENCE [LARGE SCALE GENOMIC DNA]</scope>
    <source>
        <strain evidence="9">CECT 5114</strain>
    </source>
</reference>
<keyword evidence="9" id="KW-1185">Reference proteome</keyword>
<feature type="active site" description="Charge relay system" evidence="5">
    <location>
        <position position="159"/>
    </location>
</feature>
<dbReference type="InterPro" id="IPR036852">
    <property type="entry name" value="Peptidase_S8/S53_dom_sf"/>
</dbReference>
<feature type="domain" description="Peptidase S8/S53" evidence="7">
    <location>
        <begin position="124"/>
        <end position="407"/>
    </location>
</feature>
<dbReference type="InterPro" id="IPR023828">
    <property type="entry name" value="Peptidase_S8_Ser-AS"/>
</dbReference>
<comment type="similarity">
    <text evidence="1 5">Belongs to the peptidase S8 family.</text>
</comment>
<evidence type="ECO:0000256" key="2">
    <source>
        <dbReference type="ARBA" id="ARBA00022670"/>
    </source>
</evidence>
<dbReference type="InterPro" id="IPR051048">
    <property type="entry name" value="Peptidase_S8/S53_subtilisin"/>
</dbReference>
<dbReference type="GO" id="GO:0006508">
    <property type="term" value="P:proteolysis"/>
    <property type="evidence" value="ECO:0007669"/>
    <property type="project" value="UniProtKB-KW"/>
</dbReference>
<dbReference type="AlphaFoldDB" id="A0A0P1IV37"/>
<dbReference type="InterPro" id="IPR022398">
    <property type="entry name" value="Peptidase_S8_His-AS"/>
</dbReference>
<organism evidence="8 9">
    <name type="scientific">Cognatishimia activa</name>
    <dbReference type="NCBI Taxonomy" id="1715691"/>
    <lineage>
        <taxon>Bacteria</taxon>
        <taxon>Pseudomonadati</taxon>
        <taxon>Pseudomonadota</taxon>
        <taxon>Alphaproteobacteria</taxon>
        <taxon>Rhodobacterales</taxon>
        <taxon>Paracoccaceae</taxon>
        <taxon>Cognatishimia</taxon>
    </lineage>
</organism>
<dbReference type="OrthoDB" id="5405281at2"/>
<gene>
    <name evidence="8" type="primary">ssa1</name>
    <name evidence="8" type="ORF">TA5114_03165</name>
</gene>
<dbReference type="PRINTS" id="PR00723">
    <property type="entry name" value="SUBTILISIN"/>
</dbReference>
<dbReference type="PROSITE" id="PS00137">
    <property type="entry name" value="SUBTILASE_HIS"/>
    <property type="match status" value="1"/>
</dbReference>